<feature type="domain" description="Major facilitator superfamily (MFS) profile" evidence="5">
    <location>
        <begin position="1"/>
        <end position="409"/>
    </location>
</feature>
<feature type="transmembrane region" description="Helical" evidence="4">
    <location>
        <begin position="12"/>
        <end position="32"/>
    </location>
</feature>
<feature type="transmembrane region" description="Helical" evidence="4">
    <location>
        <begin position="291"/>
        <end position="311"/>
    </location>
</feature>
<accession>A0A7S8HC15</accession>
<dbReference type="Pfam" id="PF07690">
    <property type="entry name" value="MFS_1"/>
    <property type="match status" value="1"/>
</dbReference>
<evidence type="ECO:0000259" key="5">
    <source>
        <dbReference type="PROSITE" id="PS50850"/>
    </source>
</evidence>
<sequence length="414" mass="41906">MDRLTRIGGAARPWVPLVVLVTLVQAVLALMSRTLPIFGMPLTETGGMPPEAVGQLSSATSFGSMVFFLWGPALLAGVQPLRQLQLGCATAALAMLACAAGRWEGMLLAAFLIGFGYGPSAPAGSDLLMRIVPRGRRATIFSIKQAGVPLGGLAAGLLLPAVAARFGGVTAALATASGLAMATAFALGFWSGTAESTASARGAKPLHDLVLAPVRLLALVLSSPRLRLVTAAGFALGIAQGIVMGFYPVFLSDHAGWSVAAAGAAFALLQGIGVPGRIVMGWLSDRMGEPVRAMAGLCFASGLTMILLTTIGPDSSAAHVGLLSALAGLTVVSWNGVFLTGLAEAAPEGRVGEITAAGTFVLFSGYVVCPLIIQAVFTATEGYTTGLLISGATPLLAGLALIAGHVRHASKPPA</sequence>
<evidence type="ECO:0000256" key="3">
    <source>
        <dbReference type="ARBA" id="ARBA00023136"/>
    </source>
</evidence>
<organism evidence="6 7">
    <name type="scientific">Kaustia mangrovi</name>
    <dbReference type="NCBI Taxonomy" id="2593653"/>
    <lineage>
        <taxon>Bacteria</taxon>
        <taxon>Pseudomonadati</taxon>
        <taxon>Pseudomonadota</taxon>
        <taxon>Alphaproteobacteria</taxon>
        <taxon>Hyphomicrobiales</taxon>
        <taxon>Parvibaculaceae</taxon>
        <taxon>Kaustia</taxon>
    </lineage>
</organism>
<keyword evidence="7" id="KW-1185">Reference proteome</keyword>
<dbReference type="SUPFAM" id="SSF103473">
    <property type="entry name" value="MFS general substrate transporter"/>
    <property type="match status" value="1"/>
</dbReference>
<dbReference type="Gene3D" id="1.20.1250.20">
    <property type="entry name" value="MFS general substrate transporter like domains"/>
    <property type="match status" value="2"/>
</dbReference>
<keyword evidence="1 4" id="KW-0812">Transmembrane</keyword>
<dbReference type="InterPro" id="IPR020846">
    <property type="entry name" value="MFS_dom"/>
</dbReference>
<feature type="transmembrane region" description="Helical" evidence="4">
    <location>
        <begin position="84"/>
        <end position="103"/>
    </location>
</feature>
<gene>
    <name evidence="6" type="ORF">HW532_09990</name>
</gene>
<evidence type="ECO:0000313" key="7">
    <source>
        <dbReference type="Proteomes" id="UP000593594"/>
    </source>
</evidence>
<keyword evidence="3 4" id="KW-0472">Membrane</keyword>
<feature type="transmembrane region" description="Helical" evidence="4">
    <location>
        <begin position="256"/>
        <end position="279"/>
    </location>
</feature>
<evidence type="ECO:0000256" key="2">
    <source>
        <dbReference type="ARBA" id="ARBA00022989"/>
    </source>
</evidence>
<dbReference type="AlphaFoldDB" id="A0A7S8HC15"/>
<feature type="transmembrane region" description="Helical" evidence="4">
    <location>
        <begin position="228"/>
        <end position="250"/>
    </location>
</feature>
<feature type="transmembrane region" description="Helical" evidence="4">
    <location>
        <begin position="354"/>
        <end position="377"/>
    </location>
</feature>
<evidence type="ECO:0000256" key="1">
    <source>
        <dbReference type="ARBA" id="ARBA00022692"/>
    </source>
</evidence>
<proteinExistence type="predicted"/>
<dbReference type="Proteomes" id="UP000593594">
    <property type="component" value="Chromosome"/>
</dbReference>
<keyword evidence="2 4" id="KW-1133">Transmembrane helix</keyword>
<dbReference type="GO" id="GO:0022857">
    <property type="term" value="F:transmembrane transporter activity"/>
    <property type="evidence" value="ECO:0007669"/>
    <property type="project" value="InterPro"/>
</dbReference>
<dbReference type="PROSITE" id="PS50850">
    <property type="entry name" value="MFS"/>
    <property type="match status" value="1"/>
</dbReference>
<feature type="transmembrane region" description="Helical" evidence="4">
    <location>
        <begin position="109"/>
        <end position="129"/>
    </location>
</feature>
<reference evidence="6 7" key="1">
    <citation type="submission" date="2020-06" db="EMBL/GenBank/DDBJ databases">
        <title>Genome sequence of 2 isolates from Red Sea Mangroves.</title>
        <authorList>
            <person name="Sefrji F."/>
            <person name="Michoud G."/>
            <person name="Merlino G."/>
            <person name="Daffonchio D."/>
        </authorList>
    </citation>
    <scope>NUCLEOTIDE SEQUENCE [LARGE SCALE GENOMIC DNA]</scope>
    <source>
        <strain evidence="6 7">R1DC25</strain>
    </source>
</reference>
<dbReference type="KEGG" id="kmn:HW532_09990"/>
<dbReference type="InterPro" id="IPR036259">
    <property type="entry name" value="MFS_trans_sf"/>
</dbReference>
<dbReference type="InterPro" id="IPR052952">
    <property type="entry name" value="MFS-Transporter"/>
</dbReference>
<feature type="transmembrane region" description="Helical" evidence="4">
    <location>
        <begin position="383"/>
        <end position="403"/>
    </location>
</feature>
<feature type="transmembrane region" description="Helical" evidence="4">
    <location>
        <begin position="317"/>
        <end position="342"/>
    </location>
</feature>
<dbReference type="EMBL" id="CP058214">
    <property type="protein sequence ID" value="QPC42989.1"/>
    <property type="molecule type" value="Genomic_DNA"/>
</dbReference>
<dbReference type="PANTHER" id="PTHR23527">
    <property type="entry name" value="BLL3282 PROTEIN"/>
    <property type="match status" value="1"/>
</dbReference>
<protein>
    <submittedName>
        <fullName evidence="6">MFS transporter</fullName>
    </submittedName>
</protein>
<dbReference type="PANTHER" id="PTHR23527:SF1">
    <property type="entry name" value="BLL3282 PROTEIN"/>
    <property type="match status" value="1"/>
</dbReference>
<evidence type="ECO:0000256" key="4">
    <source>
        <dbReference type="SAM" id="Phobius"/>
    </source>
</evidence>
<evidence type="ECO:0000313" key="6">
    <source>
        <dbReference type="EMBL" id="QPC42989.1"/>
    </source>
</evidence>
<feature type="transmembrane region" description="Helical" evidence="4">
    <location>
        <begin position="141"/>
        <end position="163"/>
    </location>
</feature>
<feature type="transmembrane region" description="Helical" evidence="4">
    <location>
        <begin position="52"/>
        <end position="77"/>
    </location>
</feature>
<dbReference type="InterPro" id="IPR011701">
    <property type="entry name" value="MFS"/>
</dbReference>
<feature type="transmembrane region" description="Helical" evidence="4">
    <location>
        <begin position="169"/>
        <end position="190"/>
    </location>
</feature>
<dbReference type="RefSeq" id="WP_213164229.1">
    <property type="nucleotide sequence ID" value="NZ_CP058214.1"/>
</dbReference>
<name>A0A7S8HC15_9HYPH</name>